<proteinExistence type="predicted"/>
<dbReference type="EMBL" id="GBEZ01010749">
    <property type="protein sequence ID" value="JAC74968.1"/>
    <property type="molecule type" value="Transcribed_RNA"/>
</dbReference>
<feature type="non-terminal residue" evidence="1">
    <location>
        <position position="1"/>
    </location>
</feature>
<reference evidence="1" key="1">
    <citation type="submission" date="2014-05" db="EMBL/GenBank/DDBJ databases">
        <title>The transcriptome of the halophilic microalga Tetraselmis sp. GSL018 isolated from the Great Salt Lake, Utah.</title>
        <authorList>
            <person name="Jinkerson R.E."/>
            <person name="D'Adamo S."/>
            <person name="Posewitz M.C."/>
        </authorList>
    </citation>
    <scope>NUCLEOTIDE SEQUENCE</scope>
    <source>
        <strain evidence="1">GSL018</strain>
    </source>
</reference>
<dbReference type="AlphaFoldDB" id="A0A061RSL9"/>
<evidence type="ECO:0000313" key="1">
    <source>
        <dbReference type="EMBL" id="JAC74968.1"/>
    </source>
</evidence>
<organism evidence="1">
    <name type="scientific">Tetraselmis sp. GSL018</name>
    <dbReference type="NCBI Taxonomy" id="582737"/>
    <lineage>
        <taxon>Eukaryota</taxon>
        <taxon>Viridiplantae</taxon>
        <taxon>Chlorophyta</taxon>
        <taxon>core chlorophytes</taxon>
        <taxon>Chlorodendrophyceae</taxon>
        <taxon>Chlorodendrales</taxon>
        <taxon>Chlorodendraceae</taxon>
        <taxon>Tetraselmis</taxon>
    </lineage>
</organism>
<sequence length="46" mass="5189">IPSRTTKLLRRVGVRGSAQTALQEKVFEFSLVEARIESKKTNRALC</sequence>
<protein>
    <submittedName>
        <fullName evidence="1">Uncharacterized protein</fullName>
    </submittedName>
</protein>
<name>A0A061RSL9_9CHLO</name>
<accession>A0A061RSL9</accession>
<gene>
    <name evidence="1" type="ORF">TSPGSL018_24502</name>
</gene>